<evidence type="ECO:0000256" key="1">
    <source>
        <dbReference type="ARBA" id="ARBA00023125"/>
    </source>
</evidence>
<organism evidence="5 6">
    <name type="scientific">Coemansia reversa (strain ATCC 12441 / NRRL 1564)</name>
    <dbReference type="NCBI Taxonomy" id="763665"/>
    <lineage>
        <taxon>Eukaryota</taxon>
        <taxon>Fungi</taxon>
        <taxon>Fungi incertae sedis</taxon>
        <taxon>Zoopagomycota</taxon>
        <taxon>Kickxellomycotina</taxon>
        <taxon>Kickxellomycetes</taxon>
        <taxon>Kickxellales</taxon>
        <taxon>Kickxellaceae</taxon>
        <taxon>Coemansia</taxon>
    </lineage>
</organism>
<sequence length="108" mass="12437">MASTIESSVSCYPTSNNTRKRRRPPYSYTALIAQAIISSEHQQLTLRQIYDSINQMYPQMCQGPDIGWQNTIRHNLSLNQCFKRIPRQQLPISLSSSLRGRGSYWSVD</sequence>
<comment type="subcellular location">
    <subcellularLocation>
        <location evidence="2">Nucleus</location>
    </subcellularLocation>
</comment>
<dbReference type="GO" id="GO:0000981">
    <property type="term" value="F:DNA-binding transcription factor activity, RNA polymerase II-specific"/>
    <property type="evidence" value="ECO:0007669"/>
    <property type="project" value="TreeGrafter"/>
</dbReference>
<dbReference type="Pfam" id="PF00250">
    <property type="entry name" value="Forkhead"/>
    <property type="match status" value="1"/>
</dbReference>
<dbReference type="InterPro" id="IPR036390">
    <property type="entry name" value="WH_DNA-bd_sf"/>
</dbReference>
<feature type="region of interest" description="Disordered" evidence="3">
    <location>
        <begin position="1"/>
        <end position="23"/>
    </location>
</feature>
<evidence type="ECO:0000256" key="3">
    <source>
        <dbReference type="SAM" id="MobiDB-lite"/>
    </source>
</evidence>
<dbReference type="PANTHER" id="PTHR11829:SF343">
    <property type="entry name" value="FORK-HEAD DOMAIN-CONTAINING PROTEIN"/>
    <property type="match status" value="1"/>
</dbReference>
<keyword evidence="1 2" id="KW-0238">DNA-binding</keyword>
<accession>A0A2G5B8E8</accession>
<feature type="domain" description="Fork-head" evidence="4">
    <location>
        <begin position="23"/>
        <end position="108"/>
    </location>
</feature>
<dbReference type="AlphaFoldDB" id="A0A2G5B8E8"/>
<dbReference type="SUPFAM" id="SSF46785">
    <property type="entry name" value="Winged helix' DNA-binding domain"/>
    <property type="match status" value="1"/>
</dbReference>
<keyword evidence="6" id="KW-1185">Reference proteome</keyword>
<dbReference type="Gene3D" id="1.10.10.10">
    <property type="entry name" value="Winged helix-like DNA-binding domain superfamily/Winged helix DNA-binding domain"/>
    <property type="match status" value="1"/>
</dbReference>
<name>A0A2G5B8E8_COERN</name>
<dbReference type="InterPro" id="IPR001766">
    <property type="entry name" value="Fork_head_dom"/>
</dbReference>
<dbReference type="SMART" id="SM00339">
    <property type="entry name" value="FH"/>
    <property type="match status" value="1"/>
</dbReference>
<dbReference type="InterPro" id="IPR050211">
    <property type="entry name" value="FOX_domain-containing"/>
</dbReference>
<dbReference type="InterPro" id="IPR018122">
    <property type="entry name" value="TF_fork_head_CS_1"/>
</dbReference>
<reference evidence="5 6" key="1">
    <citation type="journal article" date="2015" name="Genome Biol. Evol.">
        <title>Phylogenomic analyses indicate that early fungi evolved digesting cell walls of algal ancestors of land plants.</title>
        <authorList>
            <person name="Chang Y."/>
            <person name="Wang S."/>
            <person name="Sekimoto S."/>
            <person name="Aerts A.L."/>
            <person name="Choi C."/>
            <person name="Clum A."/>
            <person name="LaButti K.M."/>
            <person name="Lindquist E.A."/>
            <person name="Yee Ngan C."/>
            <person name="Ohm R.A."/>
            <person name="Salamov A.A."/>
            <person name="Grigoriev I.V."/>
            <person name="Spatafora J.W."/>
            <person name="Berbee M.L."/>
        </authorList>
    </citation>
    <scope>NUCLEOTIDE SEQUENCE [LARGE SCALE GENOMIC DNA]</scope>
    <source>
        <strain evidence="5 6">NRRL 1564</strain>
    </source>
</reference>
<feature type="non-terminal residue" evidence="5">
    <location>
        <position position="108"/>
    </location>
</feature>
<evidence type="ECO:0000259" key="4">
    <source>
        <dbReference type="PROSITE" id="PS50039"/>
    </source>
</evidence>
<proteinExistence type="predicted"/>
<dbReference type="PROSITE" id="PS00657">
    <property type="entry name" value="FORK_HEAD_1"/>
    <property type="match status" value="1"/>
</dbReference>
<dbReference type="GO" id="GO:0005634">
    <property type="term" value="C:nucleus"/>
    <property type="evidence" value="ECO:0007669"/>
    <property type="project" value="UniProtKB-SubCell"/>
</dbReference>
<dbReference type="PRINTS" id="PR00053">
    <property type="entry name" value="FORKHEAD"/>
</dbReference>
<dbReference type="GO" id="GO:0000978">
    <property type="term" value="F:RNA polymerase II cis-regulatory region sequence-specific DNA binding"/>
    <property type="evidence" value="ECO:0007669"/>
    <property type="project" value="TreeGrafter"/>
</dbReference>
<keyword evidence="2" id="KW-0539">Nucleus</keyword>
<dbReference type="EMBL" id="KZ303509">
    <property type="protein sequence ID" value="PIA15279.1"/>
    <property type="molecule type" value="Genomic_DNA"/>
</dbReference>
<evidence type="ECO:0000256" key="2">
    <source>
        <dbReference type="PROSITE-ProRule" id="PRU00089"/>
    </source>
</evidence>
<feature type="DNA-binding region" description="Fork-head" evidence="2">
    <location>
        <begin position="23"/>
        <end position="108"/>
    </location>
</feature>
<gene>
    <name evidence="5" type="ORF">COEREDRAFT_45377</name>
</gene>
<dbReference type="PROSITE" id="PS50039">
    <property type="entry name" value="FORK_HEAD_3"/>
    <property type="match status" value="1"/>
</dbReference>
<feature type="compositionally biased region" description="Polar residues" evidence="3">
    <location>
        <begin position="1"/>
        <end position="17"/>
    </location>
</feature>
<dbReference type="Proteomes" id="UP000242474">
    <property type="component" value="Unassembled WGS sequence"/>
</dbReference>
<evidence type="ECO:0000313" key="5">
    <source>
        <dbReference type="EMBL" id="PIA15279.1"/>
    </source>
</evidence>
<protein>
    <submittedName>
        <fullName evidence="5">Winged helix DNA-binding domain-containing protein</fullName>
    </submittedName>
</protein>
<evidence type="ECO:0000313" key="6">
    <source>
        <dbReference type="Proteomes" id="UP000242474"/>
    </source>
</evidence>
<dbReference type="OrthoDB" id="5954824at2759"/>
<dbReference type="PANTHER" id="PTHR11829">
    <property type="entry name" value="FORKHEAD BOX PROTEIN"/>
    <property type="match status" value="1"/>
</dbReference>
<dbReference type="STRING" id="763665.A0A2G5B8E8"/>
<dbReference type="CDD" id="cd00059">
    <property type="entry name" value="FH_FOX"/>
    <property type="match status" value="1"/>
</dbReference>
<dbReference type="InterPro" id="IPR036388">
    <property type="entry name" value="WH-like_DNA-bd_sf"/>
</dbReference>